<dbReference type="EMBL" id="SJPM01000016">
    <property type="protein sequence ID" value="TWT91224.1"/>
    <property type="molecule type" value="Genomic_DNA"/>
</dbReference>
<dbReference type="Proteomes" id="UP000316213">
    <property type="component" value="Unassembled WGS sequence"/>
</dbReference>
<comment type="caution">
    <text evidence="2">The sequence shown here is derived from an EMBL/GenBank/DDBJ whole genome shotgun (WGS) entry which is preliminary data.</text>
</comment>
<dbReference type="AlphaFoldDB" id="A0A5C5ZUK0"/>
<evidence type="ECO:0000313" key="2">
    <source>
        <dbReference type="EMBL" id="TWT91224.1"/>
    </source>
</evidence>
<feature type="region of interest" description="Disordered" evidence="1">
    <location>
        <begin position="66"/>
        <end position="100"/>
    </location>
</feature>
<gene>
    <name evidence="2" type="ORF">Pla100_53980</name>
</gene>
<accession>A0A5C5ZUK0</accession>
<protein>
    <recommendedName>
        <fullName evidence="4">Arylsulfatase</fullName>
    </recommendedName>
</protein>
<dbReference type="SUPFAM" id="SSF53649">
    <property type="entry name" value="Alkaline phosphatase-like"/>
    <property type="match status" value="1"/>
</dbReference>
<dbReference type="RefSeq" id="WP_231603600.1">
    <property type="nucleotide sequence ID" value="NZ_SJPM01000016.1"/>
</dbReference>
<evidence type="ECO:0008006" key="4">
    <source>
        <dbReference type="Google" id="ProtNLM"/>
    </source>
</evidence>
<keyword evidence="3" id="KW-1185">Reference proteome</keyword>
<name>A0A5C5ZUK0_9BACT</name>
<evidence type="ECO:0000313" key="3">
    <source>
        <dbReference type="Proteomes" id="UP000316213"/>
    </source>
</evidence>
<dbReference type="InterPro" id="IPR017850">
    <property type="entry name" value="Alkaline_phosphatase_core_sf"/>
</dbReference>
<evidence type="ECO:0000256" key="1">
    <source>
        <dbReference type="SAM" id="MobiDB-lite"/>
    </source>
</evidence>
<feature type="compositionally biased region" description="Basic and acidic residues" evidence="1">
    <location>
        <begin position="79"/>
        <end position="100"/>
    </location>
</feature>
<reference evidence="2 3" key="1">
    <citation type="submission" date="2019-02" db="EMBL/GenBank/DDBJ databases">
        <title>Deep-cultivation of Planctomycetes and their phenomic and genomic characterization uncovers novel biology.</title>
        <authorList>
            <person name="Wiegand S."/>
            <person name="Jogler M."/>
            <person name="Boedeker C."/>
            <person name="Pinto D."/>
            <person name="Vollmers J."/>
            <person name="Rivas-Marin E."/>
            <person name="Kohn T."/>
            <person name="Peeters S.H."/>
            <person name="Heuer A."/>
            <person name="Rast P."/>
            <person name="Oberbeckmann S."/>
            <person name="Bunk B."/>
            <person name="Jeske O."/>
            <person name="Meyerdierks A."/>
            <person name="Storesund J.E."/>
            <person name="Kallscheuer N."/>
            <person name="Luecker S."/>
            <person name="Lage O.M."/>
            <person name="Pohl T."/>
            <person name="Merkel B.J."/>
            <person name="Hornburger P."/>
            <person name="Mueller R.-W."/>
            <person name="Bruemmer F."/>
            <person name="Labrenz M."/>
            <person name="Spormann A.M."/>
            <person name="Op Den Camp H."/>
            <person name="Overmann J."/>
            <person name="Amann R."/>
            <person name="Jetten M.S.M."/>
            <person name="Mascher T."/>
            <person name="Medema M.H."/>
            <person name="Devos D.P."/>
            <person name="Kaster A.-K."/>
            <person name="Ovreas L."/>
            <person name="Rohde M."/>
            <person name="Galperin M.Y."/>
            <person name="Jogler C."/>
        </authorList>
    </citation>
    <scope>NUCLEOTIDE SEQUENCE [LARGE SCALE GENOMIC DNA]</scope>
    <source>
        <strain evidence="2 3">Pla100</strain>
    </source>
</reference>
<sequence length="100" mass="11053">MRASILRFDADPANAPTWFLASMKHLFTTIALVLFTPFSAIAETQPSKPNIIIVMPDDLAYGDYGCLGNPERTTGSQPSDKKDRAAQRRKAKEQAKAKEL</sequence>
<proteinExistence type="predicted"/>
<organism evidence="2 3">
    <name type="scientific">Neorhodopirellula pilleata</name>
    <dbReference type="NCBI Taxonomy" id="2714738"/>
    <lineage>
        <taxon>Bacteria</taxon>
        <taxon>Pseudomonadati</taxon>
        <taxon>Planctomycetota</taxon>
        <taxon>Planctomycetia</taxon>
        <taxon>Pirellulales</taxon>
        <taxon>Pirellulaceae</taxon>
        <taxon>Neorhodopirellula</taxon>
    </lineage>
</organism>